<proteinExistence type="predicted"/>
<evidence type="ECO:0000313" key="1">
    <source>
        <dbReference type="EMBL" id="GAH19934.1"/>
    </source>
</evidence>
<name>X1ES12_9ZZZZ</name>
<gene>
    <name evidence="1" type="ORF">S03H2_04306</name>
</gene>
<comment type="caution">
    <text evidence="1">The sequence shown here is derived from an EMBL/GenBank/DDBJ whole genome shotgun (WGS) entry which is preliminary data.</text>
</comment>
<protein>
    <submittedName>
        <fullName evidence="1">Uncharacterized protein</fullName>
    </submittedName>
</protein>
<organism evidence="1">
    <name type="scientific">marine sediment metagenome</name>
    <dbReference type="NCBI Taxonomy" id="412755"/>
    <lineage>
        <taxon>unclassified sequences</taxon>
        <taxon>metagenomes</taxon>
        <taxon>ecological metagenomes</taxon>
    </lineage>
</organism>
<accession>X1ES12</accession>
<sequence>MIKTARSFESWPRTKAGEPLFTCTEDAIFYAHLIINNEMERRKIVRLRLEVMFTLQAMRKKANPNLNRMMKLAVKGQFYRECLEEVERIEKEGK</sequence>
<dbReference type="AlphaFoldDB" id="X1ES12"/>
<dbReference type="EMBL" id="BARU01001693">
    <property type="protein sequence ID" value="GAH19934.1"/>
    <property type="molecule type" value="Genomic_DNA"/>
</dbReference>
<reference evidence="1" key="1">
    <citation type="journal article" date="2014" name="Front. Microbiol.">
        <title>High frequency of phylogenetically diverse reductive dehalogenase-homologous genes in deep subseafloor sedimentary metagenomes.</title>
        <authorList>
            <person name="Kawai M."/>
            <person name="Futagami T."/>
            <person name="Toyoda A."/>
            <person name="Takaki Y."/>
            <person name="Nishi S."/>
            <person name="Hori S."/>
            <person name="Arai W."/>
            <person name="Tsubouchi T."/>
            <person name="Morono Y."/>
            <person name="Uchiyama I."/>
            <person name="Ito T."/>
            <person name="Fujiyama A."/>
            <person name="Inagaki F."/>
            <person name="Takami H."/>
        </authorList>
    </citation>
    <scope>NUCLEOTIDE SEQUENCE</scope>
    <source>
        <strain evidence="1">Expedition CK06-06</strain>
    </source>
</reference>